<dbReference type="Gene3D" id="1.50.10.10">
    <property type="match status" value="1"/>
</dbReference>
<protein>
    <submittedName>
        <fullName evidence="1">Delta-aminolevulinic acid dehydratase</fullName>
    </submittedName>
</protein>
<gene>
    <name evidence="1" type="ORF">BacF7301_20265</name>
</gene>
<dbReference type="GO" id="GO:0005975">
    <property type="term" value="P:carbohydrate metabolic process"/>
    <property type="evidence" value="ECO:0007669"/>
    <property type="project" value="InterPro"/>
</dbReference>
<dbReference type="InterPro" id="IPR012341">
    <property type="entry name" value="6hp_glycosidase-like_sf"/>
</dbReference>
<proteinExistence type="predicted"/>
<dbReference type="RefSeq" id="WP_167965689.1">
    <property type="nucleotide sequence ID" value="NZ_CP050831.1"/>
</dbReference>
<dbReference type="InterPro" id="IPR005198">
    <property type="entry name" value="Glyco_hydro_76"/>
</dbReference>
<dbReference type="Pfam" id="PF03663">
    <property type="entry name" value="Glyco_hydro_76"/>
    <property type="match status" value="1"/>
</dbReference>
<dbReference type="Proteomes" id="UP000501780">
    <property type="component" value="Chromosome"/>
</dbReference>
<evidence type="ECO:0000313" key="1">
    <source>
        <dbReference type="EMBL" id="QIU96341.1"/>
    </source>
</evidence>
<accession>A0A6H0KTG5</accession>
<dbReference type="KEGG" id="bfc:BacF7301_20265"/>
<sequence>MTLSNTTTKILLKLKLYCESQHFKGWDPYDGLNSKLFHAFPLLKKSALCRLIIIQGFKRCPINLRSVAFVPKEYNAKGIGLFLQGYCNLYTVVCKSPELEIEFGTKAVLLKQIGELANLLISLQSKGYAGACWGYNFDWQARRLFLFPKYTPTVVATNFCATALMEAYEVTGNKEFLNVALSAANFVMNDLHRVDCNGGFLFSYSPLKGNDTVFNASLLGSKLLSYCYHYTGNELYKKAARKSVIACCNAQKEDGSWVYGMFPVQSWIDSFHTGYNLDGLIAYEEQTGDRAYHLHIEKGFNFYISHFFEEDGTPKYYHNQMYPIDIHCPGQLFITLHRLHKFNENQEMAEKVLNWTIKNMQDKKGYFYYQLKKGISSKISYMRWSNAFMFNALSYYILSLCKTKE</sequence>
<evidence type="ECO:0000313" key="2">
    <source>
        <dbReference type="Proteomes" id="UP000501780"/>
    </source>
</evidence>
<reference evidence="1 2" key="1">
    <citation type="submission" date="2020-03" db="EMBL/GenBank/DDBJ databases">
        <title>Genomic analysis of Bacteroides faecium CBA7301.</title>
        <authorList>
            <person name="Kim J."/>
            <person name="Roh S.W."/>
        </authorList>
    </citation>
    <scope>NUCLEOTIDE SEQUENCE [LARGE SCALE GENOMIC DNA]</scope>
    <source>
        <strain evidence="1 2">CBA7301</strain>
    </source>
</reference>
<dbReference type="Gene3D" id="1.50.10.20">
    <property type="match status" value="1"/>
</dbReference>
<dbReference type="AlphaFoldDB" id="A0A6H0KTG5"/>
<dbReference type="InterPro" id="IPR008928">
    <property type="entry name" value="6-hairpin_glycosidase_sf"/>
</dbReference>
<organism evidence="1 2">
    <name type="scientific">Bacteroides faecium</name>
    <dbReference type="NCBI Taxonomy" id="2715212"/>
    <lineage>
        <taxon>Bacteria</taxon>
        <taxon>Pseudomonadati</taxon>
        <taxon>Bacteroidota</taxon>
        <taxon>Bacteroidia</taxon>
        <taxon>Bacteroidales</taxon>
        <taxon>Bacteroidaceae</taxon>
        <taxon>Bacteroides</taxon>
    </lineage>
</organism>
<dbReference type="SUPFAM" id="SSF48208">
    <property type="entry name" value="Six-hairpin glycosidases"/>
    <property type="match status" value="1"/>
</dbReference>
<dbReference type="EMBL" id="CP050831">
    <property type="protein sequence ID" value="QIU96341.1"/>
    <property type="molecule type" value="Genomic_DNA"/>
</dbReference>
<name>A0A6H0KTG5_9BACE</name>
<keyword evidence="2" id="KW-1185">Reference proteome</keyword>